<feature type="transmembrane region" description="Helical" evidence="6">
    <location>
        <begin position="169"/>
        <end position="185"/>
    </location>
</feature>
<sequence length="470" mass="51334">MRGLLIAVLILGWLPMILFKPHIGVLVWDWVSHMNPQAQTYGFAQTFQFLDLIAGMTLIGLFLSKDHVRLPAHPIVMALGLYLIWVFITTVAAFEPARGQDKLVQMFKVILFAAVSMSVMRSPNRLKAFVWIMGLSLGYVIIKGGLFTIITAGAHRVQGAGGMISDNNHLAMALAMMVPLTVYFFRHPPHRLMKWPLLGVPVLAVVSVLGTQSRGGLVALAAVLGMGVLLTRRRLMLMALMVPIGLVGIAYMPENWTNRFQSIERATDDDSFIGRVSMWRFSSNLADENPVTGGGFDVFYVPRAADLYMPPGYKARAPHSIYFEVLGEHGYVGLVLFMTLIFIGWYSGGAAARKYGAYKETRWLGDLCRAVQVSVVGFAVGGLTVNIATFDLFYHMLALIVMSETVGGVLLTQGVTPVTGGETTVVSGGRTRKWRPPPAVVGRQTQRQQPGGTPDGAASQYSGDRAGRTV</sequence>
<accession>A0A3M0BYY1</accession>
<feature type="transmembrane region" description="Helical" evidence="6">
    <location>
        <begin position="128"/>
        <end position="149"/>
    </location>
</feature>
<dbReference type="InterPro" id="IPR051533">
    <property type="entry name" value="WaaL-like"/>
</dbReference>
<feature type="transmembrane region" description="Helical" evidence="6">
    <location>
        <begin position="235"/>
        <end position="252"/>
    </location>
</feature>
<dbReference type="PANTHER" id="PTHR37422:SF13">
    <property type="entry name" value="LIPOPOLYSACCHARIDE BIOSYNTHESIS PROTEIN PA4999-RELATED"/>
    <property type="match status" value="1"/>
</dbReference>
<feature type="transmembrane region" description="Helical" evidence="6">
    <location>
        <begin position="367"/>
        <end position="387"/>
    </location>
</feature>
<feature type="transmembrane region" description="Helical" evidence="6">
    <location>
        <begin position="103"/>
        <end position="121"/>
    </location>
</feature>
<dbReference type="GO" id="GO:0016874">
    <property type="term" value="F:ligase activity"/>
    <property type="evidence" value="ECO:0007669"/>
    <property type="project" value="UniProtKB-KW"/>
</dbReference>
<dbReference type="Pfam" id="PF04932">
    <property type="entry name" value="Wzy_C"/>
    <property type="match status" value="1"/>
</dbReference>
<evidence type="ECO:0000256" key="6">
    <source>
        <dbReference type="SAM" id="Phobius"/>
    </source>
</evidence>
<gene>
    <name evidence="9" type="ORF">BXY39_3166</name>
</gene>
<evidence type="ECO:0000256" key="5">
    <source>
        <dbReference type="SAM" id="MobiDB-lite"/>
    </source>
</evidence>
<keyword evidence="2 6" id="KW-0812">Transmembrane</keyword>
<keyword evidence="10" id="KW-1185">Reference proteome</keyword>
<feature type="transmembrane region" description="Helical" evidence="6">
    <location>
        <begin position="43"/>
        <end position="63"/>
    </location>
</feature>
<evidence type="ECO:0000256" key="4">
    <source>
        <dbReference type="ARBA" id="ARBA00023136"/>
    </source>
</evidence>
<evidence type="ECO:0000256" key="1">
    <source>
        <dbReference type="ARBA" id="ARBA00004141"/>
    </source>
</evidence>
<evidence type="ECO:0000256" key="2">
    <source>
        <dbReference type="ARBA" id="ARBA00022692"/>
    </source>
</evidence>
<dbReference type="InterPro" id="IPR017528">
    <property type="entry name" value="CHP03097O-antigen_lig-rel"/>
</dbReference>
<organism evidence="9 10">
    <name type="scientific">Eilatimonas milleporae</name>
    <dbReference type="NCBI Taxonomy" id="911205"/>
    <lineage>
        <taxon>Bacteria</taxon>
        <taxon>Pseudomonadati</taxon>
        <taxon>Pseudomonadota</taxon>
        <taxon>Alphaproteobacteria</taxon>
        <taxon>Kordiimonadales</taxon>
        <taxon>Kordiimonadaceae</taxon>
        <taxon>Eilatimonas</taxon>
    </lineage>
</organism>
<evidence type="ECO:0000313" key="9">
    <source>
        <dbReference type="EMBL" id="RMB02814.1"/>
    </source>
</evidence>
<feature type="region of interest" description="Disordered" evidence="5">
    <location>
        <begin position="422"/>
        <end position="470"/>
    </location>
</feature>
<protein>
    <submittedName>
        <fullName evidence="9">Putative O-glycosylation ligase (Exosortase A-associated)</fullName>
    </submittedName>
</protein>
<evidence type="ECO:0000256" key="3">
    <source>
        <dbReference type="ARBA" id="ARBA00022989"/>
    </source>
</evidence>
<feature type="transmembrane region" description="Helical" evidence="6">
    <location>
        <begin position="75"/>
        <end position="97"/>
    </location>
</feature>
<keyword evidence="3 6" id="KW-1133">Transmembrane helix</keyword>
<dbReference type="GO" id="GO:0016020">
    <property type="term" value="C:membrane"/>
    <property type="evidence" value="ECO:0007669"/>
    <property type="project" value="UniProtKB-SubCell"/>
</dbReference>
<dbReference type="InterPro" id="IPR007016">
    <property type="entry name" value="O-antigen_ligase-rel_domated"/>
</dbReference>
<feature type="compositionally biased region" description="Low complexity" evidence="5">
    <location>
        <begin position="440"/>
        <end position="452"/>
    </location>
</feature>
<keyword evidence="9" id="KW-0436">Ligase</keyword>
<dbReference type="Pfam" id="PF19358">
    <property type="entry name" value="DUF5935"/>
    <property type="match status" value="1"/>
</dbReference>
<evidence type="ECO:0000313" key="10">
    <source>
        <dbReference type="Proteomes" id="UP000271227"/>
    </source>
</evidence>
<dbReference type="InterPro" id="IPR045979">
    <property type="entry name" value="DUF5935"/>
</dbReference>
<reference evidence="9 10" key="1">
    <citation type="submission" date="2018-10" db="EMBL/GenBank/DDBJ databases">
        <title>Genomic Encyclopedia of Archaeal and Bacterial Type Strains, Phase II (KMG-II): from individual species to whole genera.</title>
        <authorList>
            <person name="Goeker M."/>
        </authorList>
    </citation>
    <scope>NUCLEOTIDE SEQUENCE [LARGE SCALE GENOMIC DNA]</scope>
    <source>
        <strain evidence="9 10">DSM 25217</strain>
    </source>
</reference>
<evidence type="ECO:0000259" key="7">
    <source>
        <dbReference type="Pfam" id="PF04932"/>
    </source>
</evidence>
<feature type="domain" description="DUF5935" evidence="8">
    <location>
        <begin position="1"/>
        <end position="187"/>
    </location>
</feature>
<dbReference type="PANTHER" id="PTHR37422">
    <property type="entry name" value="TEICHURONIC ACID BIOSYNTHESIS PROTEIN TUAE"/>
    <property type="match status" value="1"/>
</dbReference>
<proteinExistence type="predicted"/>
<keyword evidence="4 6" id="KW-0472">Membrane</keyword>
<name>A0A3M0BYY1_9PROT</name>
<dbReference type="AlphaFoldDB" id="A0A3M0BYY1"/>
<dbReference type="Proteomes" id="UP000271227">
    <property type="component" value="Unassembled WGS sequence"/>
</dbReference>
<dbReference type="InParanoid" id="A0A3M0BYY1"/>
<comment type="caution">
    <text evidence="9">The sequence shown here is derived from an EMBL/GenBank/DDBJ whole genome shotgun (WGS) entry which is preliminary data.</text>
</comment>
<dbReference type="RefSeq" id="WP_170163883.1">
    <property type="nucleotide sequence ID" value="NZ_REFR01000014.1"/>
</dbReference>
<feature type="transmembrane region" description="Helical" evidence="6">
    <location>
        <begin position="329"/>
        <end position="346"/>
    </location>
</feature>
<comment type="subcellular location">
    <subcellularLocation>
        <location evidence="1">Membrane</location>
        <topology evidence="1">Multi-pass membrane protein</topology>
    </subcellularLocation>
</comment>
<evidence type="ECO:0000259" key="8">
    <source>
        <dbReference type="Pfam" id="PF19358"/>
    </source>
</evidence>
<dbReference type="NCBIfam" id="TIGR03097">
    <property type="entry name" value="PEP_O_lig_1"/>
    <property type="match status" value="1"/>
</dbReference>
<feature type="domain" description="O-antigen ligase-related" evidence="7">
    <location>
        <begin position="202"/>
        <end position="338"/>
    </location>
</feature>
<dbReference type="EMBL" id="REFR01000014">
    <property type="protein sequence ID" value="RMB02814.1"/>
    <property type="molecule type" value="Genomic_DNA"/>
</dbReference>